<dbReference type="SUPFAM" id="SSF52540">
    <property type="entry name" value="P-loop containing nucleoside triphosphate hydrolases"/>
    <property type="match status" value="1"/>
</dbReference>
<dbReference type="Proteomes" id="UP001501510">
    <property type="component" value="Unassembled WGS sequence"/>
</dbReference>
<sequence>MDSNNVLKNIKYLLNNSKERVSIFVDGDWGIGKTFLIKNQLFEKEDSKYELKYISFFGYNSLREIENELLMQFVPFMKTIDNIPIAGKAISDISKKFIGVDLNEYINCFSIDNIPEKLLNGKKIVLCFDDIERKSDEIHLKDLLGLIERSSHKFDVIVISNLLKLKEEDRELFNSYREKVLDYEFCITSINDNVLREILRSRRKDKDVEYEDAIINIYKEDFYSNIKNVPCKYNKTSIKNIRIYIRFIDLLCKLENEVSMITGGSYNKLDYVVIEASKDIIYNYWEDKYKITSSYYNNIDKQIIMREIKKIFYRKEYDISNIKEYLKKDLEIRKDISLLWNLYKLDEESYEKLIEKINEKIEYKNLEYFINQKQVISMMDAFIHLNKGEVYKEKLFYITKLLYRPTLNVSPNVYNEDDWSYINKNFSIELECNEKIKKFIEKINISNRIEFNKYVDKEYEKAICKKDIGKLKDILKHKRIDDLKEFEKVFTFAFDYLINNYDDEYMLFIESLIENTKSEVIYKYFTEKGEKEKKVTIRKKYEYFDQFLSKKMYLESITKDD</sequence>
<proteinExistence type="predicted"/>
<gene>
    <name evidence="1" type="ORF">GCM10008906_11940</name>
</gene>
<evidence type="ECO:0008006" key="3">
    <source>
        <dbReference type="Google" id="ProtNLM"/>
    </source>
</evidence>
<evidence type="ECO:0000313" key="1">
    <source>
        <dbReference type="EMBL" id="GAA0736648.1"/>
    </source>
</evidence>
<protein>
    <recommendedName>
        <fullName evidence="3">KAP NTPase domain-containing protein</fullName>
    </recommendedName>
</protein>
<organism evidence="1 2">
    <name type="scientific">Clostridium oceanicum</name>
    <dbReference type="NCBI Taxonomy" id="1543"/>
    <lineage>
        <taxon>Bacteria</taxon>
        <taxon>Bacillati</taxon>
        <taxon>Bacillota</taxon>
        <taxon>Clostridia</taxon>
        <taxon>Eubacteriales</taxon>
        <taxon>Clostridiaceae</taxon>
        <taxon>Clostridium</taxon>
    </lineage>
</organism>
<name>A0ABP3UQZ6_9CLOT</name>
<dbReference type="Gene3D" id="3.40.50.300">
    <property type="entry name" value="P-loop containing nucleotide triphosphate hydrolases"/>
    <property type="match status" value="1"/>
</dbReference>
<keyword evidence="2" id="KW-1185">Reference proteome</keyword>
<accession>A0ABP3UQZ6</accession>
<dbReference type="EMBL" id="BAAACG010000006">
    <property type="protein sequence ID" value="GAA0736648.1"/>
    <property type="molecule type" value="Genomic_DNA"/>
</dbReference>
<dbReference type="RefSeq" id="WP_343759835.1">
    <property type="nucleotide sequence ID" value="NZ_BAAACG010000006.1"/>
</dbReference>
<reference evidence="2" key="1">
    <citation type="journal article" date="2019" name="Int. J. Syst. Evol. Microbiol.">
        <title>The Global Catalogue of Microorganisms (GCM) 10K type strain sequencing project: providing services to taxonomists for standard genome sequencing and annotation.</title>
        <authorList>
            <consortium name="The Broad Institute Genomics Platform"/>
            <consortium name="The Broad Institute Genome Sequencing Center for Infectious Disease"/>
            <person name="Wu L."/>
            <person name="Ma J."/>
        </authorList>
    </citation>
    <scope>NUCLEOTIDE SEQUENCE [LARGE SCALE GENOMIC DNA]</scope>
    <source>
        <strain evidence="2">JCM 1407</strain>
    </source>
</reference>
<dbReference type="InterPro" id="IPR027417">
    <property type="entry name" value="P-loop_NTPase"/>
</dbReference>
<comment type="caution">
    <text evidence="1">The sequence shown here is derived from an EMBL/GenBank/DDBJ whole genome shotgun (WGS) entry which is preliminary data.</text>
</comment>
<evidence type="ECO:0000313" key="2">
    <source>
        <dbReference type="Proteomes" id="UP001501510"/>
    </source>
</evidence>